<organism evidence="2 3">
    <name type="scientific">Timema podura</name>
    <name type="common">Walking stick</name>
    <dbReference type="NCBI Taxonomy" id="61482"/>
    <lineage>
        <taxon>Eukaryota</taxon>
        <taxon>Metazoa</taxon>
        <taxon>Ecdysozoa</taxon>
        <taxon>Arthropoda</taxon>
        <taxon>Hexapoda</taxon>
        <taxon>Insecta</taxon>
        <taxon>Pterygota</taxon>
        <taxon>Neoptera</taxon>
        <taxon>Polyneoptera</taxon>
        <taxon>Phasmatodea</taxon>
        <taxon>Timematodea</taxon>
        <taxon>Timematoidea</taxon>
        <taxon>Timematidae</taxon>
        <taxon>Timema</taxon>
    </lineage>
</organism>
<sequence>MGRLDLEEVNPHLRGGRVENHLGKTTPSSPDRDSNLDLPVLCGLTQHDWRLTTPFAEYKRLELLAQVLRHRYPPSSYLDPLQVYGVHDGALEELNSREVALEQTFQLQIRWLPALAPTNNSQQGTKKTTKTNGGSKRSPGYHTPVGGSSFLKQRREAVKCISTRISYPASELARKIYSTNVYLRRSRLYCPPYLQRFPASSVISGIQLANTAYWRGNQPPNKPTKEKKKKEKN</sequence>
<dbReference type="Proteomes" id="UP001153148">
    <property type="component" value="Unassembled WGS sequence"/>
</dbReference>
<feature type="compositionally biased region" description="Low complexity" evidence="1">
    <location>
        <begin position="118"/>
        <end position="136"/>
    </location>
</feature>
<gene>
    <name evidence="2" type="ORF">TPAB3V08_LOCUS727</name>
</gene>
<accession>A0ABN7NLA6</accession>
<feature type="region of interest" description="Disordered" evidence="1">
    <location>
        <begin position="213"/>
        <end position="233"/>
    </location>
</feature>
<name>A0ABN7NLA6_TIMPD</name>
<evidence type="ECO:0000313" key="2">
    <source>
        <dbReference type="EMBL" id="CAG2053676.1"/>
    </source>
</evidence>
<feature type="compositionally biased region" description="Basic and acidic residues" evidence="1">
    <location>
        <begin position="1"/>
        <end position="22"/>
    </location>
</feature>
<evidence type="ECO:0000313" key="3">
    <source>
        <dbReference type="Proteomes" id="UP001153148"/>
    </source>
</evidence>
<proteinExistence type="predicted"/>
<evidence type="ECO:0000256" key="1">
    <source>
        <dbReference type="SAM" id="MobiDB-lite"/>
    </source>
</evidence>
<protein>
    <submittedName>
        <fullName evidence="2">Uncharacterized protein</fullName>
    </submittedName>
</protein>
<keyword evidence="3" id="KW-1185">Reference proteome</keyword>
<feature type="region of interest" description="Disordered" evidence="1">
    <location>
        <begin position="1"/>
        <end position="35"/>
    </location>
</feature>
<reference evidence="2" key="1">
    <citation type="submission" date="2021-03" db="EMBL/GenBank/DDBJ databases">
        <authorList>
            <person name="Tran Van P."/>
        </authorList>
    </citation>
    <scope>NUCLEOTIDE SEQUENCE</scope>
</reference>
<comment type="caution">
    <text evidence="2">The sequence shown here is derived from an EMBL/GenBank/DDBJ whole genome shotgun (WGS) entry which is preliminary data.</text>
</comment>
<dbReference type="EMBL" id="CAJPIN010000584">
    <property type="protein sequence ID" value="CAG2053676.1"/>
    <property type="molecule type" value="Genomic_DNA"/>
</dbReference>
<feature type="region of interest" description="Disordered" evidence="1">
    <location>
        <begin position="117"/>
        <end position="148"/>
    </location>
</feature>